<accession>A0A494TJ28</accession>
<dbReference type="InterPro" id="IPR036291">
    <property type="entry name" value="NAD(P)-bd_dom_sf"/>
</dbReference>
<dbReference type="PRINTS" id="PR00080">
    <property type="entry name" value="SDRFAMILY"/>
</dbReference>
<evidence type="ECO:0000313" key="4">
    <source>
        <dbReference type="Proteomes" id="UP000276254"/>
    </source>
</evidence>
<dbReference type="KEGG" id="spha:D3Y57_14900"/>
<dbReference type="AlphaFoldDB" id="A0A494TJ28"/>
<sequence length="257" mass="25695">MSESQAVAFVTGAESGIGAACAGALAAAGYDVAVLYFHDIDAANKTVAVVTAAGRRGITVQADVADEAAVEAAFDTVIAALGVPGVLVNSAGLNQSGVPVADMTLVQWQRLIGSDLTGPFLTSRRFVQERLKAGGPGQIINISSIHAEDARAGGADYCSAKGGLKMLTETMALECAGAGITVNAIAPGMILTPMNAKAQADATYRSSLEAAIPVKRAGTAEEVAALAVYLASPAAAYITGTTVTIDGGLSLVLAQGA</sequence>
<dbReference type="PRINTS" id="PR00081">
    <property type="entry name" value="GDHRDH"/>
</dbReference>
<dbReference type="GO" id="GO:0016491">
    <property type="term" value="F:oxidoreductase activity"/>
    <property type="evidence" value="ECO:0007669"/>
    <property type="project" value="UniProtKB-KW"/>
</dbReference>
<dbReference type="GO" id="GO:0032787">
    <property type="term" value="P:monocarboxylic acid metabolic process"/>
    <property type="evidence" value="ECO:0007669"/>
    <property type="project" value="UniProtKB-ARBA"/>
</dbReference>
<evidence type="ECO:0000313" key="3">
    <source>
        <dbReference type="EMBL" id="AYJ86993.1"/>
    </source>
</evidence>
<dbReference type="OrthoDB" id="9790146at2"/>
<organism evidence="3 4">
    <name type="scientific">Sphingomonas paeninsulae</name>
    <dbReference type="NCBI Taxonomy" id="2319844"/>
    <lineage>
        <taxon>Bacteria</taxon>
        <taxon>Pseudomonadati</taxon>
        <taxon>Pseudomonadota</taxon>
        <taxon>Alphaproteobacteria</taxon>
        <taxon>Sphingomonadales</taxon>
        <taxon>Sphingomonadaceae</taxon>
        <taxon>Sphingomonas</taxon>
    </lineage>
</organism>
<dbReference type="InterPro" id="IPR020904">
    <property type="entry name" value="Sc_DH/Rdtase_CS"/>
</dbReference>
<dbReference type="Gene3D" id="3.40.50.720">
    <property type="entry name" value="NAD(P)-binding Rossmann-like Domain"/>
    <property type="match status" value="1"/>
</dbReference>
<evidence type="ECO:0000256" key="1">
    <source>
        <dbReference type="ARBA" id="ARBA00006484"/>
    </source>
</evidence>
<proteinExistence type="inferred from homology"/>
<dbReference type="PANTHER" id="PTHR42879">
    <property type="entry name" value="3-OXOACYL-(ACYL-CARRIER-PROTEIN) REDUCTASE"/>
    <property type="match status" value="1"/>
</dbReference>
<comment type="similarity">
    <text evidence="1">Belongs to the short-chain dehydrogenases/reductases (SDR) family.</text>
</comment>
<dbReference type="PROSITE" id="PS00061">
    <property type="entry name" value="ADH_SHORT"/>
    <property type="match status" value="1"/>
</dbReference>
<dbReference type="RefSeq" id="WP_121153838.1">
    <property type="nucleotide sequence ID" value="NZ_CP032829.1"/>
</dbReference>
<dbReference type="PANTHER" id="PTHR42879:SF2">
    <property type="entry name" value="3-OXOACYL-[ACYL-CARRIER-PROTEIN] REDUCTASE FABG"/>
    <property type="match status" value="1"/>
</dbReference>
<reference evidence="3 4" key="1">
    <citation type="submission" date="2018-09" db="EMBL/GenBank/DDBJ databases">
        <title>Sphingomonas peninsula sp. nov., isolated from fildes peninsula, Antarctic soil.</title>
        <authorList>
            <person name="Yingchao G."/>
        </authorList>
    </citation>
    <scope>NUCLEOTIDE SEQUENCE [LARGE SCALE GENOMIC DNA]</scope>
    <source>
        <strain evidence="3 4">YZ-8</strain>
    </source>
</reference>
<keyword evidence="4" id="KW-1185">Reference proteome</keyword>
<dbReference type="EMBL" id="CP032829">
    <property type="protein sequence ID" value="AYJ86993.1"/>
    <property type="molecule type" value="Genomic_DNA"/>
</dbReference>
<dbReference type="InterPro" id="IPR002347">
    <property type="entry name" value="SDR_fam"/>
</dbReference>
<name>A0A494TJ28_SPHPE</name>
<dbReference type="FunFam" id="3.40.50.720:FF:000173">
    <property type="entry name" value="3-oxoacyl-[acyl-carrier protein] reductase"/>
    <property type="match status" value="1"/>
</dbReference>
<gene>
    <name evidence="3" type="ORF">D3Y57_14900</name>
</gene>
<keyword evidence="2" id="KW-0560">Oxidoreductase</keyword>
<protein>
    <submittedName>
        <fullName evidence="3">SDR family oxidoreductase</fullName>
    </submittedName>
</protein>
<dbReference type="Proteomes" id="UP000276254">
    <property type="component" value="Chromosome"/>
</dbReference>
<dbReference type="SUPFAM" id="SSF51735">
    <property type="entry name" value="NAD(P)-binding Rossmann-fold domains"/>
    <property type="match status" value="1"/>
</dbReference>
<dbReference type="InterPro" id="IPR050259">
    <property type="entry name" value="SDR"/>
</dbReference>
<dbReference type="Pfam" id="PF13561">
    <property type="entry name" value="adh_short_C2"/>
    <property type="match status" value="1"/>
</dbReference>
<evidence type="ECO:0000256" key="2">
    <source>
        <dbReference type="ARBA" id="ARBA00023002"/>
    </source>
</evidence>